<evidence type="ECO:0000313" key="1">
    <source>
        <dbReference type="EMBL" id="KAK2959475.1"/>
    </source>
</evidence>
<dbReference type="Proteomes" id="UP001281761">
    <property type="component" value="Unassembled WGS sequence"/>
</dbReference>
<comment type="caution">
    <text evidence="1">The sequence shown here is derived from an EMBL/GenBank/DDBJ whole genome shotgun (WGS) entry which is preliminary data.</text>
</comment>
<name>A0ABQ9Y6V0_9EUKA</name>
<keyword evidence="2" id="KW-1185">Reference proteome</keyword>
<reference evidence="1 2" key="1">
    <citation type="journal article" date="2022" name="bioRxiv">
        <title>Genomics of Preaxostyla Flagellates Illuminates Evolutionary Transitions and the Path Towards Mitochondrial Loss.</title>
        <authorList>
            <person name="Novak L.V.F."/>
            <person name="Treitli S.C."/>
            <person name="Pyrih J."/>
            <person name="Halakuc P."/>
            <person name="Pipaliya S.V."/>
            <person name="Vacek V."/>
            <person name="Brzon O."/>
            <person name="Soukal P."/>
            <person name="Eme L."/>
            <person name="Dacks J.B."/>
            <person name="Karnkowska A."/>
            <person name="Elias M."/>
            <person name="Hampl V."/>
        </authorList>
    </citation>
    <scope>NUCLEOTIDE SEQUENCE [LARGE SCALE GENOMIC DNA]</scope>
    <source>
        <strain evidence="1">NAU3</strain>
        <tissue evidence="1">Gut</tissue>
    </source>
</reference>
<evidence type="ECO:0000313" key="2">
    <source>
        <dbReference type="Proteomes" id="UP001281761"/>
    </source>
</evidence>
<organism evidence="1 2">
    <name type="scientific">Blattamonas nauphoetae</name>
    <dbReference type="NCBI Taxonomy" id="2049346"/>
    <lineage>
        <taxon>Eukaryota</taxon>
        <taxon>Metamonada</taxon>
        <taxon>Preaxostyla</taxon>
        <taxon>Oxymonadida</taxon>
        <taxon>Blattamonas</taxon>
    </lineage>
</organism>
<sequence length="328" mass="38715">MDVFVSSHLVQILIDCDLIPLLKSIIITCLDLLEQPTPESNCPSSDRTDTLFKLLDLSSFCTASCLYDGRESLYPIVESAFSNLPQLCSLLERTSRHTAPTYSSYLRMIINMSATFYHLIPRMLEENLVERMIDTSKPMTVPTRRDRFHLRFIWTIRNLIISPICITKDPKELKTIRMLQFEHVLKPAIPYLQFLLQREEFIPKDNPSDHNLSRGITDLLDLTLELERDLFEDGEIVETGREEWEVGWLVEKTKEKELGERLKRIRQDDVTMKRDKKERWKKRVERQREAGQEDAVEEWLTRRDRRTQSEIVEYLRQVRKESGINKTI</sequence>
<protein>
    <submittedName>
        <fullName evidence="1">Uncharacterized protein</fullName>
    </submittedName>
</protein>
<dbReference type="EMBL" id="JARBJD010000029">
    <property type="protein sequence ID" value="KAK2959475.1"/>
    <property type="molecule type" value="Genomic_DNA"/>
</dbReference>
<proteinExistence type="predicted"/>
<gene>
    <name evidence="1" type="ORF">BLNAU_5524</name>
</gene>
<accession>A0ABQ9Y6V0</accession>